<sequence>MSLPQAPTENTMSHVIIPAAVEPSGPQFQRFPNELLLEIIKYSVALSPDSKLGNVVDKKYFYFLNSLGPFFKLRKVSKLFASLATRAFYEVNYFKFVSINAKPGQKALDTTIPMLLPPIHVRGYLRRIHLAICLADFFTTTNRGDEVPQAQRWCAQHRITTIQDLFAHCYGARHLRALSDHTLASGRLSEVNLHILTDFRFLDAANFKATMALFTEALFVVTAGKVQITVTNEWGLSEAWHTELVKTIGVKEQ</sequence>
<evidence type="ECO:0000313" key="2">
    <source>
        <dbReference type="Proteomes" id="UP000800039"/>
    </source>
</evidence>
<dbReference type="Proteomes" id="UP000800039">
    <property type="component" value="Unassembled WGS sequence"/>
</dbReference>
<gene>
    <name evidence="1" type="ORF">K460DRAFT_367899</name>
</gene>
<organism evidence="1 2">
    <name type="scientific">Cucurbitaria berberidis CBS 394.84</name>
    <dbReference type="NCBI Taxonomy" id="1168544"/>
    <lineage>
        <taxon>Eukaryota</taxon>
        <taxon>Fungi</taxon>
        <taxon>Dikarya</taxon>
        <taxon>Ascomycota</taxon>
        <taxon>Pezizomycotina</taxon>
        <taxon>Dothideomycetes</taxon>
        <taxon>Pleosporomycetidae</taxon>
        <taxon>Pleosporales</taxon>
        <taxon>Pleosporineae</taxon>
        <taxon>Cucurbitariaceae</taxon>
        <taxon>Cucurbitaria</taxon>
    </lineage>
</organism>
<name>A0A9P4GD25_9PLEO</name>
<reference evidence="1" key="1">
    <citation type="submission" date="2020-01" db="EMBL/GenBank/DDBJ databases">
        <authorList>
            <consortium name="DOE Joint Genome Institute"/>
            <person name="Haridas S."/>
            <person name="Albert R."/>
            <person name="Binder M."/>
            <person name="Bloem J."/>
            <person name="Labutti K."/>
            <person name="Salamov A."/>
            <person name="Andreopoulos B."/>
            <person name="Baker S.E."/>
            <person name="Barry K."/>
            <person name="Bills G."/>
            <person name="Bluhm B.H."/>
            <person name="Cannon C."/>
            <person name="Castanera R."/>
            <person name="Culley D.E."/>
            <person name="Daum C."/>
            <person name="Ezra D."/>
            <person name="Gonzalez J.B."/>
            <person name="Henrissat B."/>
            <person name="Kuo A."/>
            <person name="Liang C."/>
            <person name="Lipzen A."/>
            <person name="Lutzoni F."/>
            <person name="Magnuson J."/>
            <person name="Mondo S."/>
            <person name="Nolan M."/>
            <person name="Ohm R."/>
            <person name="Pangilinan J."/>
            <person name="Park H.-J."/>
            <person name="Ramirez L."/>
            <person name="Alfaro M."/>
            <person name="Sun H."/>
            <person name="Tritt A."/>
            <person name="Yoshinaga Y."/>
            <person name="Zwiers L.-H."/>
            <person name="Turgeon B.G."/>
            <person name="Goodwin S.B."/>
            <person name="Spatafora J.W."/>
            <person name="Crous P.W."/>
            <person name="Grigoriev I.V."/>
        </authorList>
    </citation>
    <scope>NUCLEOTIDE SEQUENCE</scope>
    <source>
        <strain evidence="1">CBS 394.84</strain>
    </source>
</reference>
<comment type="caution">
    <text evidence="1">The sequence shown here is derived from an EMBL/GenBank/DDBJ whole genome shotgun (WGS) entry which is preliminary data.</text>
</comment>
<proteinExistence type="predicted"/>
<dbReference type="EMBL" id="ML976617">
    <property type="protein sequence ID" value="KAF1842980.1"/>
    <property type="molecule type" value="Genomic_DNA"/>
</dbReference>
<dbReference type="AlphaFoldDB" id="A0A9P4GD25"/>
<evidence type="ECO:0000313" key="1">
    <source>
        <dbReference type="EMBL" id="KAF1842980.1"/>
    </source>
</evidence>
<keyword evidence="2" id="KW-1185">Reference proteome</keyword>
<accession>A0A9P4GD25</accession>
<dbReference type="OrthoDB" id="3682830at2759"/>
<dbReference type="GeneID" id="63850924"/>
<protein>
    <submittedName>
        <fullName evidence="1">Uncharacterized protein</fullName>
    </submittedName>
</protein>
<dbReference type="RefSeq" id="XP_040785543.1">
    <property type="nucleotide sequence ID" value="XM_040933673.1"/>
</dbReference>